<feature type="transmembrane region" description="Helical" evidence="6">
    <location>
        <begin position="74"/>
        <end position="92"/>
    </location>
</feature>
<evidence type="ECO:0000313" key="7">
    <source>
        <dbReference type="EMBL" id="PLQ01284.1"/>
    </source>
</evidence>
<dbReference type="PANTHER" id="PTHR30086">
    <property type="entry name" value="ARGININE EXPORTER PROTEIN ARGO"/>
    <property type="match status" value="1"/>
</dbReference>
<feature type="transmembrane region" description="Helical" evidence="6">
    <location>
        <begin position="165"/>
        <end position="182"/>
    </location>
</feature>
<dbReference type="RefSeq" id="WP_101680645.1">
    <property type="nucleotide sequence ID" value="NZ_PJRP01000002.1"/>
</dbReference>
<dbReference type="GO" id="GO:0005886">
    <property type="term" value="C:plasma membrane"/>
    <property type="evidence" value="ECO:0007669"/>
    <property type="project" value="UniProtKB-SubCell"/>
</dbReference>
<feature type="transmembrane region" description="Helical" evidence="6">
    <location>
        <begin position="203"/>
        <end position="219"/>
    </location>
</feature>
<gene>
    <name evidence="7" type="ORF">CYJ10_06240</name>
</gene>
<evidence type="ECO:0000313" key="8">
    <source>
        <dbReference type="Proteomes" id="UP000234341"/>
    </source>
</evidence>
<evidence type="ECO:0000256" key="1">
    <source>
        <dbReference type="ARBA" id="ARBA00004651"/>
    </source>
</evidence>
<keyword evidence="3 6" id="KW-0812">Transmembrane</keyword>
<evidence type="ECO:0000256" key="5">
    <source>
        <dbReference type="ARBA" id="ARBA00023136"/>
    </source>
</evidence>
<comment type="subcellular location">
    <subcellularLocation>
        <location evidence="1">Cell membrane</location>
        <topology evidence="1">Multi-pass membrane protein</topology>
    </subcellularLocation>
</comment>
<dbReference type="PANTHER" id="PTHR30086:SF17">
    <property type="entry name" value="LYSE FAMILY TRANSLOCATOR"/>
    <property type="match status" value="1"/>
</dbReference>
<evidence type="ECO:0000256" key="2">
    <source>
        <dbReference type="ARBA" id="ARBA00022475"/>
    </source>
</evidence>
<name>A0A2N5CGE8_9BURK</name>
<keyword evidence="5 6" id="KW-0472">Membrane</keyword>
<organism evidence="7 8">
    <name type="scientific">Cupriavidus pauculus</name>
    <dbReference type="NCBI Taxonomy" id="82633"/>
    <lineage>
        <taxon>Bacteria</taxon>
        <taxon>Pseudomonadati</taxon>
        <taxon>Pseudomonadota</taxon>
        <taxon>Betaproteobacteria</taxon>
        <taxon>Burkholderiales</taxon>
        <taxon>Burkholderiaceae</taxon>
        <taxon>Cupriavidus</taxon>
    </lineage>
</organism>
<feature type="transmembrane region" description="Helical" evidence="6">
    <location>
        <begin position="45"/>
        <end position="68"/>
    </location>
</feature>
<dbReference type="AlphaFoldDB" id="A0A2N5CGE8"/>
<dbReference type="InterPro" id="IPR001123">
    <property type="entry name" value="LeuE-type"/>
</dbReference>
<keyword evidence="2" id="KW-1003">Cell membrane</keyword>
<accession>A0A2N5CGE8</accession>
<dbReference type="Proteomes" id="UP000234341">
    <property type="component" value="Unassembled WGS sequence"/>
</dbReference>
<dbReference type="OrthoDB" id="581870at2"/>
<dbReference type="Pfam" id="PF01810">
    <property type="entry name" value="LysE"/>
    <property type="match status" value="1"/>
</dbReference>
<dbReference type="EMBL" id="PJRP01000002">
    <property type="protein sequence ID" value="PLQ01284.1"/>
    <property type="molecule type" value="Genomic_DNA"/>
</dbReference>
<dbReference type="GO" id="GO:0015171">
    <property type="term" value="F:amino acid transmembrane transporter activity"/>
    <property type="evidence" value="ECO:0007669"/>
    <property type="project" value="TreeGrafter"/>
</dbReference>
<evidence type="ECO:0000256" key="3">
    <source>
        <dbReference type="ARBA" id="ARBA00022692"/>
    </source>
</evidence>
<evidence type="ECO:0000256" key="4">
    <source>
        <dbReference type="ARBA" id="ARBA00022989"/>
    </source>
</evidence>
<protein>
    <submittedName>
        <fullName evidence="7">Lysine transporter LysE</fullName>
    </submittedName>
</protein>
<comment type="caution">
    <text evidence="7">The sequence shown here is derived from an EMBL/GenBank/DDBJ whole genome shotgun (WGS) entry which is preliminary data.</text>
</comment>
<feature type="transmembrane region" description="Helical" evidence="6">
    <location>
        <begin position="12"/>
        <end position="33"/>
    </location>
</feature>
<keyword evidence="4 6" id="KW-1133">Transmembrane helix</keyword>
<reference evidence="7 8" key="1">
    <citation type="submission" date="2017-12" db="EMBL/GenBank/DDBJ databases">
        <title>Genome sequence of the active heterotrophic nitrifier-denitrifier, Cupriavidus pauculus UM1.</title>
        <authorList>
            <person name="Putonti C."/>
            <person name="Castignetti D."/>
        </authorList>
    </citation>
    <scope>NUCLEOTIDE SEQUENCE [LARGE SCALE GENOMIC DNA]</scope>
    <source>
        <strain evidence="7 8">UM1</strain>
    </source>
</reference>
<evidence type="ECO:0000256" key="6">
    <source>
        <dbReference type="SAM" id="Phobius"/>
    </source>
</evidence>
<sequence>MAFDQASWQQFAMVAGAHGLALLSPGPDFFLVVRASMVDGVRSATGVCVGIALGNGVYIALALAGLAATAGMHGVFGALQWAGCAYLVWMGWKFLHSRGVVRLPSDPADAPGASSGSPGPAYLAQVGTGFLSAVLNPKNGLFYASLFAVLAGRSTPVAIQAAYGVWMFGVVLLWDIAVAAAVRHPAVLGRFVRWVRTVERATGVVLWGMAVAVAIHAAGR</sequence>
<proteinExistence type="predicted"/>